<evidence type="ECO:0000313" key="3">
    <source>
        <dbReference type="Proteomes" id="UP000215127"/>
    </source>
</evidence>
<name>A0A1X7SA15_ZYMT9</name>
<dbReference type="Proteomes" id="UP000215127">
    <property type="component" value="Chromosome 19"/>
</dbReference>
<sequence length="116" mass="13101">MATNTSTEMPKSRRYPRKFPTNLRTVSTPQSRISTTPSPRISYEEWVSSANGRIKPHVDKLNEDNYFAQQYRIRSHSSPSAKRTKPEIIGRSPSAPLITTTTSSSSIFQKSTNNII</sequence>
<evidence type="ECO:0000256" key="1">
    <source>
        <dbReference type="SAM" id="MobiDB-lite"/>
    </source>
</evidence>
<dbReference type="AlphaFoldDB" id="A0A1X7SA15"/>
<evidence type="ECO:0000313" key="2">
    <source>
        <dbReference type="EMBL" id="SMQ56479.1"/>
    </source>
</evidence>
<keyword evidence="3" id="KW-1185">Reference proteome</keyword>
<protein>
    <submittedName>
        <fullName evidence="2">Uncharacterized protein</fullName>
    </submittedName>
</protein>
<organism evidence="2 3">
    <name type="scientific">Zymoseptoria tritici (strain ST99CH_3D7)</name>
    <dbReference type="NCBI Taxonomy" id="1276538"/>
    <lineage>
        <taxon>Eukaryota</taxon>
        <taxon>Fungi</taxon>
        <taxon>Dikarya</taxon>
        <taxon>Ascomycota</taxon>
        <taxon>Pezizomycotina</taxon>
        <taxon>Dothideomycetes</taxon>
        <taxon>Dothideomycetidae</taxon>
        <taxon>Mycosphaerellales</taxon>
        <taxon>Mycosphaerellaceae</taxon>
        <taxon>Zymoseptoria</taxon>
    </lineage>
</organism>
<feature type="region of interest" description="Disordered" evidence="1">
    <location>
        <begin position="75"/>
        <end position="103"/>
    </location>
</feature>
<accession>A0A1X7SA15</accession>
<reference evidence="2 3" key="1">
    <citation type="submission" date="2016-06" db="EMBL/GenBank/DDBJ databases">
        <authorList>
            <person name="Kjaerup R.B."/>
            <person name="Dalgaard T.S."/>
            <person name="Juul-Madsen H.R."/>
        </authorList>
    </citation>
    <scope>NUCLEOTIDE SEQUENCE [LARGE SCALE GENOMIC DNA]</scope>
</reference>
<feature type="region of interest" description="Disordered" evidence="1">
    <location>
        <begin position="1"/>
        <end position="39"/>
    </location>
</feature>
<feature type="compositionally biased region" description="Polar residues" evidence="1">
    <location>
        <begin position="22"/>
        <end position="39"/>
    </location>
</feature>
<gene>
    <name evidence="2" type="ORF">ZT3D7_G11634</name>
</gene>
<proteinExistence type="predicted"/>
<dbReference type="EMBL" id="LT853707">
    <property type="protein sequence ID" value="SMQ56479.1"/>
    <property type="molecule type" value="Genomic_DNA"/>
</dbReference>